<accession>A0A9W8RRG7</accession>
<dbReference type="InterPro" id="IPR009027">
    <property type="entry name" value="Ribosomal_bL9/RNase_H1_N"/>
</dbReference>
<comment type="caution">
    <text evidence="3">The sequence shown here is derived from an EMBL/GenBank/DDBJ whole genome shotgun (WGS) entry which is preliminary data.</text>
</comment>
<evidence type="ECO:0000256" key="1">
    <source>
        <dbReference type="SAM" id="MobiDB-lite"/>
    </source>
</evidence>
<sequence>MVIYAVAIGRRTGIVDTWEECKSLTYGFTKSEYKMFQEREAAENWLKTFGVTPWGRVDEPTSSLASDSSTQPLSTPDPQPTPESVSVFDSEPETSQLPRPVKRARQSRNPAEGSSSDSSYEASIFTDDRAAMLRLLSILGEYGAVRIAPIGQRIRQ</sequence>
<name>A0A9W8RRG7_9HYPO</name>
<feature type="compositionally biased region" description="Polar residues" evidence="1">
    <location>
        <begin position="60"/>
        <end position="74"/>
    </location>
</feature>
<feature type="domain" description="Ribonuclease H1 N-terminal" evidence="2">
    <location>
        <begin position="4"/>
        <end position="45"/>
    </location>
</feature>
<dbReference type="Gene3D" id="3.40.970.10">
    <property type="entry name" value="Ribonuclease H1, N-terminal domain"/>
    <property type="match status" value="1"/>
</dbReference>
<reference evidence="3" key="1">
    <citation type="submission" date="2022-09" db="EMBL/GenBank/DDBJ databases">
        <title>Fusarium specimens isolated from Avocado Roots.</title>
        <authorList>
            <person name="Stajich J."/>
            <person name="Roper C."/>
            <person name="Heimlech-Rivalta G."/>
        </authorList>
    </citation>
    <scope>NUCLEOTIDE SEQUENCE</scope>
    <source>
        <strain evidence="3">CF00136</strain>
    </source>
</reference>
<dbReference type="Pfam" id="PF01693">
    <property type="entry name" value="Cauli_VI"/>
    <property type="match status" value="1"/>
</dbReference>
<feature type="region of interest" description="Disordered" evidence="1">
    <location>
        <begin position="52"/>
        <end position="120"/>
    </location>
</feature>
<dbReference type="InterPro" id="IPR011320">
    <property type="entry name" value="RNase_H1_N"/>
</dbReference>
<proteinExistence type="predicted"/>
<protein>
    <recommendedName>
        <fullName evidence="2">Ribonuclease H1 N-terminal domain-containing protein</fullName>
    </recommendedName>
</protein>
<dbReference type="Proteomes" id="UP001152049">
    <property type="component" value="Unassembled WGS sequence"/>
</dbReference>
<evidence type="ECO:0000259" key="2">
    <source>
        <dbReference type="Pfam" id="PF01693"/>
    </source>
</evidence>
<organism evidence="3 4">
    <name type="scientific">Fusarium torreyae</name>
    <dbReference type="NCBI Taxonomy" id="1237075"/>
    <lineage>
        <taxon>Eukaryota</taxon>
        <taxon>Fungi</taxon>
        <taxon>Dikarya</taxon>
        <taxon>Ascomycota</taxon>
        <taxon>Pezizomycotina</taxon>
        <taxon>Sordariomycetes</taxon>
        <taxon>Hypocreomycetidae</taxon>
        <taxon>Hypocreales</taxon>
        <taxon>Nectriaceae</taxon>
        <taxon>Fusarium</taxon>
    </lineage>
</organism>
<keyword evidence="4" id="KW-1185">Reference proteome</keyword>
<dbReference type="AlphaFoldDB" id="A0A9W8RRG7"/>
<dbReference type="InterPro" id="IPR037056">
    <property type="entry name" value="RNase_H1_N_sf"/>
</dbReference>
<dbReference type="SUPFAM" id="SSF55658">
    <property type="entry name" value="L9 N-domain-like"/>
    <property type="match status" value="1"/>
</dbReference>
<evidence type="ECO:0000313" key="3">
    <source>
        <dbReference type="EMBL" id="KAJ4253398.1"/>
    </source>
</evidence>
<evidence type="ECO:0000313" key="4">
    <source>
        <dbReference type="Proteomes" id="UP001152049"/>
    </source>
</evidence>
<dbReference type="EMBL" id="JAOQAZ010000024">
    <property type="protein sequence ID" value="KAJ4253398.1"/>
    <property type="molecule type" value="Genomic_DNA"/>
</dbReference>
<dbReference type="OrthoDB" id="6105938at2759"/>
<gene>
    <name evidence="3" type="ORF">NW762_010555</name>
</gene>